<dbReference type="Gene3D" id="3.10.520.10">
    <property type="entry name" value="ApbE-like domains"/>
    <property type="match status" value="1"/>
</dbReference>
<comment type="cofactor">
    <cofactor evidence="1">
        <name>Mg(2+)</name>
        <dbReference type="ChEBI" id="CHEBI:18420"/>
    </cofactor>
</comment>
<dbReference type="InterPro" id="IPR024932">
    <property type="entry name" value="ApbE"/>
</dbReference>
<evidence type="ECO:0000256" key="8">
    <source>
        <dbReference type="ARBA" id="ARBA00022827"/>
    </source>
</evidence>
<evidence type="ECO:0000256" key="10">
    <source>
        <dbReference type="ARBA" id="ARBA00031306"/>
    </source>
</evidence>
<evidence type="ECO:0000313" key="12">
    <source>
        <dbReference type="EMBL" id="BCN93477.1"/>
    </source>
</evidence>
<dbReference type="RefSeq" id="WP_237260627.1">
    <property type="nucleotide sequence ID" value="NZ_AP024202.1"/>
</dbReference>
<dbReference type="Pfam" id="PF02424">
    <property type="entry name" value="ApbE"/>
    <property type="match status" value="1"/>
</dbReference>
<reference evidence="12" key="1">
    <citation type="journal article" date="2022" name="Arch. Microbiol.">
        <title>Thiomicrorhabdus immobilis sp. nov., a mesophilic sulfur-oxidizing bacterium isolated from sediment of a brackish lake in northern Japan.</title>
        <authorList>
            <person name="Kojima H."/>
            <person name="Mochizuki J."/>
            <person name="Kanda M."/>
            <person name="Watanabe T."/>
            <person name="Fukui M."/>
        </authorList>
    </citation>
    <scope>NUCLEOTIDE SEQUENCE</scope>
    <source>
        <strain evidence="12">Am19</strain>
    </source>
</reference>
<evidence type="ECO:0000256" key="5">
    <source>
        <dbReference type="ARBA" id="ARBA00022630"/>
    </source>
</evidence>
<evidence type="ECO:0000256" key="6">
    <source>
        <dbReference type="ARBA" id="ARBA00022679"/>
    </source>
</evidence>
<dbReference type="EMBL" id="AP024202">
    <property type="protein sequence ID" value="BCN93477.1"/>
    <property type="molecule type" value="Genomic_DNA"/>
</dbReference>
<dbReference type="EC" id="2.7.1.180" evidence="3"/>
<evidence type="ECO:0000256" key="7">
    <source>
        <dbReference type="ARBA" id="ARBA00022723"/>
    </source>
</evidence>
<keyword evidence="9" id="KW-0460">Magnesium</keyword>
<evidence type="ECO:0000256" key="2">
    <source>
        <dbReference type="ARBA" id="ARBA00008282"/>
    </source>
</evidence>
<proteinExistence type="inferred from homology"/>
<keyword evidence="5" id="KW-0285">Flavoprotein</keyword>
<keyword evidence="13" id="KW-1185">Reference proteome</keyword>
<gene>
    <name evidence="12" type="ORF">THMIRHAM_12620</name>
</gene>
<dbReference type="PANTHER" id="PTHR30040">
    <property type="entry name" value="THIAMINE BIOSYNTHESIS LIPOPROTEIN APBE"/>
    <property type="match status" value="1"/>
</dbReference>
<protein>
    <recommendedName>
        <fullName evidence="4">FAD:protein FMN transferase</fullName>
        <ecNumber evidence="3">2.7.1.180</ecNumber>
    </recommendedName>
    <alternativeName>
        <fullName evidence="10">Flavin transferase</fullName>
    </alternativeName>
</protein>
<dbReference type="PANTHER" id="PTHR30040:SF2">
    <property type="entry name" value="FAD:PROTEIN FMN TRANSFERASE"/>
    <property type="match status" value="1"/>
</dbReference>
<keyword evidence="7" id="KW-0479">Metal-binding</keyword>
<organism evidence="12 13">
    <name type="scientific">Thiomicrorhabdus immobilis</name>
    <dbReference type="NCBI Taxonomy" id="2791037"/>
    <lineage>
        <taxon>Bacteria</taxon>
        <taxon>Pseudomonadati</taxon>
        <taxon>Pseudomonadota</taxon>
        <taxon>Gammaproteobacteria</taxon>
        <taxon>Thiotrichales</taxon>
        <taxon>Piscirickettsiaceae</taxon>
        <taxon>Thiomicrorhabdus</taxon>
    </lineage>
</organism>
<name>A0ABM7MDR6_9GAMM</name>
<evidence type="ECO:0000313" key="13">
    <source>
        <dbReference type="Proteomes" id="UP001054820"/>
    </source>
</evidence>
<evidence type="ECO:0000256" key="3">
    <source>
        <dbReference type="ARBA" id="ARBA00011955"/>
    </source>
</evidence>
<comment type="similarity">
    <text evidence="2">Belongs to the ApbE family.</text>
</comment>
<dbReference type="SUPFAM" id="SSF143631">
    <property type="entry name" value="ApbE-like"/>
    <property type="match status" value="1"/>
</dbReference>
<comment type="catalytic activity">
    <reaction evidence="11">
        <text>L-threonyl-[protein] + FAD = FMN-L-threonyl-[protein] + AMP + H(+)</text>
        <dbReference type="Rhea" id="RHEA:36847"/>
        <dbReference type="Rhea" id="RHEA-COMP:11060"/>
        <dbReference type="Rhea" id="RHEA-COMP:11061"/>
        <dbReference type="ChEBI" id="CHEBI:15378"/>
        <dbReference type="ChEBI" id="CHEBI:30013"/>
        <dbReference type="ChEBI" id="CHEBI:57692"/>
        <dbReference type="ChEBI" id="CHEBI:74257"/>
        <dbReference type="ChEBI" id="CHEBI:456215"/>
        <dbReference type="EC" id="2.7.1.180"/>
    </reaction>
</comment>
<accession>A0ABM7MDR6</accession>
<evidence type="ECO:0000256" key="1">
    <source>
        <dbReference type="ARBA" id="ARBA00001946"/>
    </source>
</evidence>
<keyword evidence="8" id="KW-0274">FAD</keyword>
<evidence type="ECO:0000256" key="11">
    <source>
        <dbReference type="ARBA" id="ARBA00048540"/>
    </source>
</evidence>
<dbReference type="GO" id="GO:0016740">
    <property type="term" value="F:transferase activity"/>
    <property type="evidence" value="ECO:0007669"/>
    <property type="project" value="UniProtKB-KW"/>
</dbReference>
<evidence type="ECO:0000256" key="9">
    <source>
        <dbReference type="ARBA" id="ARBA00022842"/>
    </source>
</evidence>
<dbReference type="Proteomes" id="UP001054820">
    <property type="component" value="Chromosome"/>
</dbReference>
<sequence>MKTTNYIKRMKPLLGTFVEVGILDSETKDIHQQNRYFEVAFKALQTIASQMSFHHEDSALSQLNKSPRRWVSLPKETLKVLALAKQLGEQSAELFNCTVGGHLVQNQKLPDHFPHRFNLSGSSMDIEIKQNQARLITPVLITLDGIAKGYAIDFALEKLQSLGVQSAWINAGGDIKVIGEIKLPIHRRKVSQTNSLEPLTELTNCALATSQISRDLSVTLPSQIVDTQGIEAQEGLISVATSQAWLADGLTKVLALLPENERQQMAHQFSAEYFCSKAS</sequence>
<evidence type="ECO:0000256" key="4">
    <source>
        <dbReference type="ARBA" id="ARBA00016337"/>
    </source>
</evidence>
<keyword evidence="6 12" id="KW-0808">Transferase</keyword>
<dbReference type="InterPro" id="IPR003374">
    <property type="entry name" value="ApbE-like_sf"/>
</dbReference>